<organism evidence="1 2">
    <name type="scientific">Paraburkholderia caribensis</name>
    <dbReference type="NCBI Taxonomy" id="75105"/>
    <lineage>
        <taxon>Bacteria</taxon>
        <taxon>Pseudomonadati</taxon>
        <taxon>Pseudomonadota</taxon>
        <taxon>Betaproteobacteria</taxon>
        <taxon>Burkholderiales</taxon>
        <taxon>Burkholderiaceae</taxon>
        <taxon>Paraburkholderia</taxon>
    </lineage>
</organism>
<evidence type="ECO:0000313" key="2">
    <source>
        <dbReference type="Proteomes" id="UP000509548"/>
    </source>
</evidence>
<dbReference type="AlphaFoldDB" id="A0A9Q6S324"/>
<reference evidence="1 2" key="1">
    <citation type="journal article" date="2014" name="Genome Announc.">
        <title>Draft Genome Sequence of the Haloacid-Degrading Burkholderia caribensis Strain MBA4.</title>
        <authorList>
            <person name="Pan Y."/>
            <person name="Kong K.F."/>
            <person name="Tsang J.S."/>
        </authorList>
    </citation>
    <scope>NUCLEOTIDE SEQUENCE [LARGE SCALE GENOMIC DNA]</scope>
    <source>
        <strain evidence="1 2">852011</strain>
    </source>
</reference>
<sequence length="118" mass="13447">MPGTREALMKNKRITCMVMIGTPIIAGDHDFTFDQHTDFMNRQIGQLERTGIALPDPSREHIVSIGKSSQRMRRFSAIENHISRIMQCRLQASSARTLRIDTGKGNVAHIKVSRMNRR</sequence>
<dbReference type="EMBL" id="CP015958">
    <property type="protein sequence ID" value="QLB63623.1"/>
    <property type="molecule type" value="Genomic_DNA"/>
</dbReference>
<protein>
    <submittedName>
        <fullName evidence="1">Uncharacterized protein</fullName>
    </submittedName>
</protein>
<accession>A0A9Q6S324</accession>
<evidence type="ECO:0000313" key="1">
    <source>
        <dbReference type="EMBL" id="QLB63623.1"/>
    </source>
</evidence>
<proteinExistence type="predicted"/>
<name>A0A9Q6S324_9BURK</name>
<gene>
    <name evidence="1" type="ORF">A9O66_15290</name>
</gene>
<dbReference type="Proteomes" id="UP000509548">
    <property type="component" value="Chromosome 1"/>
</dbReference>